<sequence length="139" mass="15105">MLLDTDFIIDVMAGQEGAVAALDDLEATAEPQFISSVTLFELHHSIARVDQPDERREKIEAVLDDRPVLDADTQVMKTAGQTHGRLVAEGNEVGPLDVIIAATDLVHSESVLSANEKDFSRVLSALESSSDVELVTYEK</sequence>
<comment type="similarity">
    <text evidence="6">Belongs to the PINc/VapC protein family.</text>
</comment>
<keyword evidence="9" id="KW-1185">Reference proteome</keyword>
<name>A0ABD5RN33_9EURY</name>
<protein>
    <submittedName>
        <fullName evidence="8">PIN domain-containing protein</fullName>
    </submittedName>
</protein>
<dbReference type="Pfam" id="PF01850">
    <property type="entry name" value="PIN"/>
    <property type="match status" value="1"/>
</dbReference>
<comment type="cofactor">
    <cofactor evidence="1">
        <name>Mg(2+)</name>
        <dbReference type="ChEBI" id="CHEBI:18420"/>
    </cofactor>
</comment>
<evidence type="ECO:0000256" key="3">
    <source>
        <dbReference type="ARBA" id="ARBA00022723"/>
    </source>
</evidence>
<dbReference type="GO" id="GO:0004518">
    <property type="term" value="F:nuclease activity"/>
    <property type="evidence" value="ECO:0007669"/>
    <property type="project" value="UniProtKB-KW"/>
</dbReference>
<accession>A0ABD5RN33</accession>
<dbReference type="InterPro" id="IPR050556">
    <property type="entry name" value="Type_II_TA_system_RNase"/>
</dbReference>
<dbReference type="InterPro" id="IPR002716">
    <property type="entry name" value="PIN_dom"/>
</dbReference>
<reference evidence="8 9" key="1">
    <citation type="journal article" date="2019" name="Int. J. Syst. Evol. Microbiol.">
        <title>The Global Catalogue of Microorganisms (GCM) 10K type strain sequencing project: providing services to taxonomists for standard genome sequencing and annotation.</title>
        <authorList>
            <consortium name="The Broad Institute Genomics Platform"/>
            <consortium name="The Broad Institute Genome Sequencing Center for Infectious Disease"/>
            <person name="Wu L."/>
            <person name="Ma J."/>
        </authorList>
    </citation>
    <scope>NUCLEOTIDE SEQUENCE [LARGE SCALE GENOMIC DNA]</scope>
    <source>
        <strain evidence="8 9">CGMCC 1.12543</strain>
    </source>
</reference>
<evidence type="ECO:0000256" key="4">
    <source>
        <dbReference type="ARBA" id="ARBA00022801"/>
    </source>
</evidence>
<keyword evidence="3" id="KW-0479">Metal-binding</keyword>
<dbReference type="AlphaFoldDB" id="A0ABD5RN33"/>
<evidence type="ECO:0000256" key="2">
    <source>
        <dbReference type="ARBA" id="ARBA00022722"/>
    </source>
</evidence>
<dbReference type="Gene3D" id="3.40.50.1010">
    <property type="entry name" value="5'-nuclease"/>
    <property type="match status" value="1"/>
</dbReference>
<evidence type="ECO:0000256" key="5">
    <source>
        <dbReference type="ARBA" id="ARBA00022842"/>
    </source>
</evidence>
<evidence type="ECO:0000313" key="9">
    <source>
        <dbReference type="Proteomes" id="UP001596099"/>
    </source>
</evidence>
<dbReference type="GO" id="GO:0046872">
    <property type="term" value="F:metal ion binding"/>
    <property type="evidence" value="ECO:0007669"/>
    <property type="project" value="UniProtKB-KW"/>
</dbReference>
<dbReference type="InterPro" id="IPR029060">
    <property type="entry name" value="PIN-like_dom_sf"/>
</dbReference>
<dbReference type="PANTHER" id="PTHR33653">
    <property type="entry name" value="RIBONUCLEASE VAPC2"/>
    <property type="match status" value="1"/>
</dbReference>
<keyword evidence="5" id="KW-0460">Magnesium</keyword>
<proteinExistence type="inferred from homology"/>
<dbReference type="EMBL" id="JBHSQH010000001">
    <property type="protein sequence ID" value="MFC5972067.1"/>
    <property type="molecule type" value="Genomic_DNA"/>
</dbReference>
<dbReference type="PANTHER" id="PTHR33653:SF1">
    <property type="entry name" value="RIBONUCLEASE VAPC2"/>
    <property type="match status" value="1"/>
</dbReference>
<comment type="caution">
    <text evidence="8">The sequence shown here is derived from an EMBL/GenBank/DDBJ whole genome shotgun (WGS) entry which is preliminary data.</text>
</comment>
<evidence type="ECO:0000259" key="7">
    <source>
        <dbReference type="Pfam" id="PF01850"/>
    </source>
</evidence>
<evidence type="ECO:0000313" key="8">
    <source>
        <dbReference type="EMBL" id="MFC5972067.1"/>
    </source>
</evidence>
<dbReference type="Proteomes" id="UP001596099">
    <property type="component" value="Unassembled WGS sequence"/>
</dbReference>
<dbReference type="SUPFAM" id="SSF88723">
    <property type="entry name" value="PIN domain-like"/>
    <property type="match status" value="1"/>
</dbReference>
<evidence type="ECO:0000256" key="1">
    <source>
        <dbReference type="ARBA" id="ARBA00001946"/>
    </source>
</evidence>
<feature type="domain" description="PIN" evidence="7">
    <location>
        <begin position="1"/>
        <end position="122"/>
    </location>
</feature>
<dbReference type="RefSeq" id="WP_247415057.1">
    <property type="nucleotide sequence ID" value="NZ_JALLGW010000001.1"/>
</dbReference>
<evidence type="ECO:0000256" key="6">
    <source>
        <dbReference type="ARBA" id="ARBA00038093"/>
    </source>
</evidence>
<organism evidence="8 9">
    <name type="scientific">Halomarina salina</name>
    <dbReference type="NCBI Taxonomy" id="1872699"/>
    <lineage>
        <taxon>Archaea</taxon>
        <taxon>Methanobacteriati</taxon>
        <taxon>Methanobacteriota</taxon>
        <taxon>Stenosarchaea group</taxon>
        <taxon>Halobacteria</taxon>
        <taxon>Halobacteriales</taxon>
        <taxon>Natronomonadaceae</taxon>
        <taxon>Halomarina</taxon>
    </lineage>
</organism>
<dbReference type="GO" id="GO:0016787">
    <property type="term" value="F:hydrolase activity"/>
    <property type="evidence" value="ECO:0007669"/>
    <property type="project" value="UniProtKB-KW"/>
</dbReference>
<keyword evidence="4" id="KW-0378">Hydrolase</keyword>
<gene>
    <name evidence="8" type="ORF">ACFPYI_12070</name>
</gene>
<keyword evidence="2" id="KW-0540">Nuclease</keyword>